<protein>
    <submittedName>
        <fullName evidence="2">Uncharacterized protein</fullName>
    </submittedName>
</protein>
<name>A0ABW7G611_9BURK</name>
<comment type="caution">
    <text evidence="2">The sequence shown here is derived from an EMBL/GenBank/DDBJ whole genome shotgun (WGS) entry which is preliminary data.</text>
</comment>
<accession>A0ABW7G611</accession>
<evidence type="ECO:0000313" key="3">
    <source>
        <dbReference type="Proteomes" id="UP001606305"/>
    </source>
</evidence>
<sequence length="276" mass="29634">MKHLLASVLLLLSSSLAVAAGAPDDSPEALMREAFTGWLPGRATTITAPGPDGSPQQVSVVPQLVLALDASHRALVVSGVRVLEGGQRIESHSAPANLGVYVFTQRDGRWVASHATPSAGWTGFFGKPGRMHRVELGNGRVGLGVENDECWQGFCGEWLTLFDVTNDGTRQILHLMTGSSSVNAPPECGAWLQGTRPTPPAGHDAKLCFDISGRWQLATAPGRDEADLIVHFEGRDGVVDARSGAARVNKVRETLVLRRQGERYEPLRGRNPTHKI</sequence>
<feature type="signal peptide" evidence="1">
    <location>
        <begin position="1"/>
        <end position="19"/>
    </location>
</feature>
<dbReference type="EMBL" id="JBIGIA010000007">
    <property type="protein sequence ID" value="MFG6457390.1"/>
    <property type="molecule type" value="Genomic_DNA"/>
</dbReference>
<evidence type="ECO:0000313" key="2">
    <source>
        <dbReference type="EMBL" id="MFG6457390.1"/>
    </source>
</evidence>
<keyword evidence="1" id="KW-0732">Signal</keyword>
<reference evidence="2 3" key="1">
    <citation type="submission" date="2024-09" db="EMBL/GenBank/DDBJ databases">
        <title>Novel species of the genus Pelomonas and Roseateles isolated from streams.</title>
        <authorList>
            <person name="Lu H."/>
        </authorList>
    </citation>
    <scope>NUCLEOTIDE SEQUENCE [LARGE SCALE GENOMIC DNA]</scope>
    <source>
        <strain evidence="2 3">BYS96W</strain>
    </source>
</reference>
<gene>
    <name evidence="2" type="ORF">ACG00X_11150</name>
</gene>
<evidence type="ECO:0000256" key="1">
    <source>
        <dbReference type="SAM" id="SignalP"/>
    </source>
</evidence>
<feature type="chain" id="PRO_5046598719" evidence="1">
    <location>
        <begin position="20"/>
        <end position="276"/>
    </location>
</feature>
<keyword evidence="3" id="KW-1185">Reference proteome</keyword>
<organism evidence="2 3">
    <name type="scientific">Pelomonas nitida</name>
    <dbReference type="NCBI Taxonomy" id="3299027"/>
    <lineage>
        <taxon>Bacteria</taxon>
        <taxon>Pseudomonadati</taxon>
        <taxon>Pseudomonadota</taxon>
        <taxon>Betaproteobacteria</taxon>
        <taxon>Burkholderiales</taxon>
        <taxon>Sphaerotilaceae</taxon>
        <taxon>Roseateles</taxon>
    </lineage>
</organism>
<dbReference type="RefSeq" id="WP_394488252.1">
    <property type="nucleotide sequence ID" value="NZ_JBIGIA010000007.1"/>
</dbReference>
<proteinExistence type="predicted"/>
<dbReference type="Proteomes" id="UP001606305">
    <property type="component" value="Unassembled WGS sequence"/>
</dbReference>